<evidence type="ECO:0000313" key="1">
    <source>
        <dbReference type="EMBL" id="EEJ71295.1"/>
    </source>
</evidence>
<dbReference type="STRING" id="525365.HMPREF0548_1820"/>
<reference evidence="1 2" key="1">
    <citation type="submission" date="2009-01" db="EMBL/GenBank/DDBJ databases">
        <authorList>
            <person name="Qin X."/>
            <person name="Bachman B."/>
            <person name="Battles P."/>
            <person name="Bell A."/>
            <person name="Bess C."/>
            <person name="Bickham C."/>
            <person name="Chaboub L."/>
            <person name="Chen D."/>
            <person name="Coyle M."/>
            <person name="Deiros D.R."/>
            <person name="Dinh H."/>
            <person name="Forbes L."/>
            <person name="Fowler G."/>
            <person name="Francisco L."/>
            <person name="Fu Q."/>
            <person name="Gubbala S."/>
            <person name="Hale W."/>
            <person name="Han Y."/>
            <person name="Hemphill L."/>
            <person name="Highlander S.K."/>
            <person name="Hirani K."/>
            <person name="Hogues M."/>
            <person name="Jackson L."/>
            <person name="Jakkamsetti A."/>
            <person name="Javaid M."/>
            <person name="Jiang H."/>
            <person name="Korchina V."/>
            <person name="Kovar C."/>
            <person name="Lara F."/>
            <person name="Lee S."/>
            <person name="Mata R."/>
            <person name="Mathew T."/>
            <person name="Moen C."/>
            <person name="Morales K."/>
            <person name="Munidasa M."/>
            <person name="Nazareth L."/>
            <person name="Ngo R."/>
            <person name="Nguyen L."/>
            <person name="Okwuonu G."/>
            <person name="Ongeri F."/>
            <person name="Patil S."/>
            <person name="Petrosino J."/>
            <person name="Pham C."/>
            <person name="Pham P."/>
            <person name="Pu L.-L."/>
            <person name="Puazo M."/>
            <person name="Raj R."/>
            <person name="Reid J."/>
            <person name="Rouhana J."/>
            <person name="Saada N."/>
            <person name="Shang Y."/>
            <person name="Simmons D."/>
            <person name="Thornton R."/>
            <person name="Warren J."/>
            <person name="Weissenberger G."/>
            <person name="Zhang J."/>
            <person name="Zhang L."/>
            <person name="Zhou C."/>
            <person name="Zhu D."/>
            <person name="Muzny D."/>
            <person name="Worley K."/>
            <person name="Gibbs R."/>
        </authorList>
    </citation>
    <scope>NUCLEOTIDE SEQUENCE [LARGE SCALE GENOMIC DNA]</scope>
    <source>
        <strain evidence="1 2">DSM 16047</strain>
    </source>
</reference>
<dbReference type="EMBL" id="ACGU01000089">
    <property type="protein sequence ID" value="EEJ71295.1"/>
    <property type="molecule type" value="Genomic_DNA"/>
</dbReference>
<dbReference type="Proteomes" id="UP000005583">
    <property type="component" value="Unassembled WGS sequence"/>
</dbReference>
<organism evidence="1 2">
    <name type="scientific">Lactobacillus ultunensis DSM 16047</name>
    <dbReference type="NCBI Taxonomy" id="525365"/>
    <lineage>
        <taxon>Bacteria</taxon>
        <taxon>Bacillati</taxon>
        <taxon>Bacillota</taxon>
        <taxon>Bacilli</taxon>
        <taxon>Lactobacillales</taxon>
        <taxon>Lactobacillaceae</taxon>
        <taxon>Lactobacillus</taxon>
    </lineage>
</organism>
<dbReference type="AlphaFoldDB" id="C2EQ74"/>
<proteinExistence type="predicted"/>
<evidence type="ECO:0000313" key="2">
    <source>
        <dbReference type="Proteomes" id="UP000005583"/>
    </source>
</evidence>
<dbReference type="PATRIC" id="fig|525365.8.peg.494"/>
<accession>C2EQ74</accession>
<sequence length="51" mass="5906">MMNLKEPHLLIYKLLGSLGKNLIEGNKEQAIEIKQELIDLNFANIVKNWNL</sequence>
<comment type="caution">
    <text evidence="1">The sequence shown here is derived from an EMBL/GenBank/DDBJ whole genome shotgun (WGS) entry which is preliminary data.</text>
</comment>
<gene>
    <name evidence="1" type="ORF">HMPREF0548_1820</name>
</gene>
<dbReference type="HOGENOM" id="CLU_3100284_0_0_9"/>
<protein>
    <submittedName>
        <fullName evidence="1">Uncharacterized protein</fullName>
    </submittedName>
</protein>
<name>C2EQ74_9LACO</name>
<keyword evidence="2" id="KW-1185">Reference proteome</keyword>